<organism evidence="1 2">
    <name type="scientific">Granulicella pectinivorans</name>
    <dbReference type="NCBI Taxonomy" id="474950"/>
    <lineage>
        <taxon>Bacteria</taxon>
        <taxon>Pseudomonadati</taxon>
        <taxon>Acidobacteriota</taxon>
        <taxon>Terriglobia</taxon>
        <taxon>Terriglobales</taxon>
        <taxon>Acidobacteriaceae</taxon>
        <taxon>Granulicella</taxon>
    </lineage>
</organism>
<dbReference type="STRING" id="474950.SAMN05421771_1021"/>
<protein>
    <submittedName>
        <fullName evidence="1">Uncharacterized protein</fullName>
    </submittedName>
</protein>
<reference evidence="1 2" key="1">
    <citation type="submission" date="2016-10" db="EMBL/GenBank/DDBJ databases">
        <authorList>
            <person name="de Groot N.N."/>
        </authorList>
    </citation>
    <scope>NUCLEOTIDE SEQUENCE [LARGE SCALE GENOMIC DNA]</scope>
    <source>
        <strain evidence="1 2">DSM 21001</strain>
    </source>
</reference>
<accession>A0A1I6LNI7</accession>
<name>A0A1I6LNI7_9BACT</name>
<evidence type="ECO:0000313" key="1">
    <source>
        <dbReference type="EMBL" id="SFS05025.1"/>
    </source>
</evidence>
<keyword evidence="2" id="KW-1185">Reference proteome</keyword>
<dbReference type="EMBL" id="FOZL01000001">
    <property type="protein sequence ID" value="SFS05025.1"/>
    <property type="molecule type" value="Genomic_DNA"/>
</dbReference>
<sequence>MLAGFSTGFFGAAFFFVLGFFAGDPFGVVSGGIGLLGAVGAPGAAGSVAGVGGTIGTCCCAATGKATTAARIRDAIFIRIPPAR</sequence>
<proteinExistence type="predicted"/>
<dbReference type="AlphaFoldDB" id="A0A1I6LNI7"/>
<evidence type="ECO:0000313" key="2">
    <source>
        <dbReference type="Proteomes" id="UP000199024"/>
    </source>
</evidence>
<gene>
    <name evidence="1" type="ORF">SAMN05421771_1021</name>
</gene>
<dbReference type="Proteomes" id="UP000199024">
    <property type="component" value="Unassembled WGS sequence"/>
</dbReference>